<organism evidence="2 3">
    <name type="scientific">Flavobacterium circumlabens</name>
    <dbReference type="NCBI Taxonomy" id="2133765"/>
    <lineage>
        <taxon>Bacteria</taxon>
        <taxon>Pseudomonadati</taxon>
        <taxon>Bacteroidota</taxon>
        <taxon>Flavobacteriia</taxon>
        <taxon>Flavobacteriales</taxon>
        <taxon>Flavobacteriaceae</taxon>
        <taxon>Flavobacterium</taxon>
    </lineage>
</organism>
<dbReference type="AlphaFoldDB" id="A0A4Y7U3W3"/>
<dbReference type="Pfam" id="PF00668">
    <property type="entry name" value="Condensation"/>
    <property type="match status" value="1"/>
</dbReference>
<comment type="caution">
    <text evidence="2">The sequence shown here is derived from an EMBL/GenBank/DDBJ whole genome shotgun (WGS) entry which is preliminary data.</text>
</comment>
<dbReference type="Gene3D" id="3.30.559.10">
    <property type="entry name" value="Chloramphenicol acetyltransferase-like domain"/>
    <property type="match status" value="1"/>
</dbReference>
<dbReference type="RefSeq" id="WP_134092481.1">
    <property type="nucleotide sequence ID" value="NZ_QWDN01000722.1"/>
</dbReference>
<gene>
    <name evidence="2" type="ORF">D0809_28000</name>
</gene>
<dbReference type="GO" id="GO:0003824">
    <property type="term" value="F:catalytic activity"/>
    <property type="evidence" value="ECO:0007669"/>
    <property type="project" value="InterPro"/>
</dbReference>
<feature type="domain" description="Condensation" evidence="1">
    <location>
        <begin position="39"/>
        <end position="118"/>
    </location>
</feature>
<name>A0A4Y7U3W3_9FLAO</name>
<protein>
    <recommendedName>
        <fullName evidence="1">Condensation domain-containing protein</fullName>
    </recommendedName>
</protein>
<evidence type="ECO:0000259" key="1">
    <source>
        <dbReference type="Pfam" id="PF00668"/>
    </source>
</evidence>
<evidence type="ECO:0000313" key="2">
    <source>
        <dbReference type="EMBL" id="TEB40951.1"/>
    </source>
</evidence>
<dbReference type="Proteomes" id="UP000298340">
    <property type="component" value="Unassembled WGS sequence"/>
</dbReference>
<dbReference type="EMBL" id="QWDN01000722">
    <property type="protein sequence ID" value="TEB40951.1"/>
    <property type="molecule type" value="Genomic_DNA"/>
</dbReference>
<dbReference type="SUPFAM" id="SSF52777">
    <property type="entry name" value="CoA-dependent acyltransferases"/>
    <property type="match status" value="1"/>
</dbReference>
<dbReference type="InterPro" id="IPR023213">
    <property type="entry name" value="CAT-like_dom_sf"/>
</dbReference>
<dbReference type="InterPro" id="IPR001242">
    <property type="entry name" value="Condensation_dom"/>
</dbReference>
<evidence type="ECO:0000313" key="3">
    <source>
        <dbReference type="Proteomes" id="UP000298340"/>
    </source>
</evidence>
<accession>A0A4Y7U3W3</accession>
<feature type="non-terminal residue" evidence="2">
    <location>
        <position position="120"/>
    </location>
</feature>
<proteinExistence type="predicted"/>
<feature type="non-terminal residue" evidence="2">
    <location>
        <position position="1"/>
    </location>
</feature>
<reference evidence="2 3" key="1">
    <citation type="journal article" date="2018" name="Syst. Appl. Microbiol.">
        <title>Flavobacterium circumlabens sp. nov. and Flavobacterium cupreum sp. nov., two psychrotrophic species isolated from Antarctic environmental samples.</title>
        <authorList>
            <person name="Kralova S."/>
            <person name="Busse H.J."/>
            <person name="Svec P."/>
            <person name="Maslanova I."/>
            <person name="Stankova E."/>
            <person name="Bartak M."/>
            <person name="Sedlacek I."/>
        </authorList>
    </citation>
    <scope>NUCLEOTIDE SEQUENCE [LARGE SCALE GENOMIC DNA]</scope>
    <source>
        <strain evidence="2 3">CCM 8828</strain>
    </source>
</reference>
<sequence length="120" mass="14103">SQIIDELTVRRSEIIDFFCAVKSKKESFVPISKAPLSRYYPLSSAQQRMYFLYEFDKAGTTYNMPMFLKVEGDFDFSQLERTFRKLVGHHESLRTLFELQEGNPVQRLADEVIFPIEYST</sequence>